<feature type="domain" description="DUF7133" evidence="1">
    <location>
        <begin position="55"/>
        <end position="104"/>
    </location>
</feature>
<sequence length="110" mass="11911">MTDLRAILQVRSHLPALAAVFCLSILVAGLAEEKNPSSSQKPENTQAETIPLLTAEQALAKLKGPDGFRASLFASDPQVFQPIAGAFDARGRLWVAENNTYAERKANFDL</sequence>
<evidence type="ECO:0000259" key="1">
    <source>
        <dbReference type="Pfam" id="PF23500"/>
    </source>
</evidence>
<dbReference type="InterPro" id="IPR055557">
    <property type="entry name" value="DUF7133"/>
</dbReference>
<reference evidence="2" key="1">
    <citation type="submission" date="2018-05" db="EMBL/GenBank/DDBJ databases">
        <authorList>
            <person name="Lanie J.A."/>
            <person name="Ng W.-L."/>
            <person name="Kazmierczak K.M."/>
            <person name="Andrzejewski T.M."/>
            <person name="Davidsen T.M."/>
            <person name="Wayne K.J."/>
            <person name="Tettelin H."/>
            <person name="Glass J.I."/>
            <person name="Rusch D."/>
            <person name="Podicherti R."/>
            <person name="Tsui H.-C.T."/>
            <person name="Winkler M.E."/>
        </authorList>
    </citation>
    <scope>NUCLEOTIDE SEQUENCE</scope>
</reference>
<gene>
    <name evidence="2" type="ORF">METZ01_LOCUS441882</name>
</gene>
<dbReference type="AlphaFoldDB" id="A0A382Z2R7"/>
<accession>A0A382Z2R7</accession>
<proteinExistence type="predicted"/>
<dbReference type="EMBL" id="UINC01180035">
    <property type="protein sequence ID" value="SVD89028.1"/>
    <property type="molecule type" value="Genomic_DNA"/>
</dbReference>
<protein>
    <recommendedName>
        <fullName evidence="1">DUF7133 domain-containing protein</fullName>
    </recommendedName>
</protein>
<organism evidence="2">
    <name type="scientific">marine metagenome</name>
    <dbReference type="NCBI Taxonomy" id="408172"/>
    <lineage>
        <taxon>unclassified sequences</taxon>
        <taxon>metagenomes</taxon>
        <taxon>ecological metagenomes</taxon>
    </lineage>
</organism>
<evidence type="ECO:0000313" key="2">
    <source>
        <dbReference type="EMBL" id="SVD89028.1"/>
    </source>
</evidence>
<feature type="non-terminal residue" evidence="2">
    <location>
        <position position="110"/>
    </location>
</feature>
<dbReference type="Pfam" id="PF23500">
    <property type="entry name" value="DUF7133"/>
    <property type="match status" value="1"/>
</dbReference>
<name>A0A382Z2R7_9ZZZZ</name>